<reference evidence="2 3" key="1">
    <citation type="submission" date="2020-08" db="EMBL/GenBank/DDBJ databases">
        <title>Sequencing the genomes of 1000 actinobacteria strains.</title>
        <authorList>
            <person name="Klenk H.-P."/>
        </authorList>
    </citation>
    <scope>NUCLEOTIDE SEQUENCE [LARGE SCALE GENOMIC DNA]</scope>
    <source>
        <strain evidence="2 3">DSM 11053</strain>
    </source>
</reference>
<feature type="compositionally biased region" description="Low complexity" evidence="1">
    <location>
        <begin position="114"/>
        <end position="132"/>
    </location>
</feature>
<feature type="region of interest" description="Disordered" evidence="1">
    <location>
        <begin position="1"/>
        <end position="51"/>
    </location>
</feature>
<feature type="compositionally biased region" description="Basic and acidic residues" evidence="1">
    <location>
        <begin position="85"/>
        <end position="95"/>
    </location>
</feature>
<comment type="caution">
    <text evidence="2">The sequence shown here is derived from an EMBL/GenBank/DDBJ whole genome shotgun (WGS) entry which is preliminary data.</text>
</comment>
<evidence type="ECO:0000313" key="2">
    <source>
        <dbReference type="EMBL" id="MBB3325678.1"/>
    </source>
</evidence>
<feature type="region of interest" description="Disordered" evidence="1">
    <location>
        <begin position="69"/>
        <end position="132"/>
    </location>
</feature>
<evidence type="ECO:0000313" key="3">
    <source>
        <dbReference type="Proteomes" id="UP000565572"/>
    </source>
</evidence>
<evidence type="ECO:0000256" key="1">
    <source>
        <dbReference type="SAM" id="MobiDB-lite"/>
    </source>
</evidence>
<proteinExistence type="predicted"/>
<organism evidence="2 3">
    <name type="scientific">Microlunatus antarcticus</name>
    <dbReference type="NCBI Taxonomy" id="53388"/>
    <lineage>
        <taxon>Bacteria</taxon>
        <taxon>Bacillati</taxon>
        <taxon>Actinomycetota</taxon>
        <taxon>Actinomycetes</taxon>
        <taxon>Propionibacteriales</taxon>
        <taxon>Propionibacteriaceae</taxon>
        <taxon>Microlunatus</taxon>
    </lineage>
</organism>
<protein>
    <submittedName>
        <fullName evidence="2">Uncharacterized protein</fullName>
    </submittedName>
</protein>
<sequence length="132" mass="12842">MGAVTGAGDTRPAVGTGDGRDDGLEASTARASSTGSASGSHRGTEAPAVGGAMTCQACTAYARVRTAATEARTRPAARHALPEPLRPRVGDEPADHTTVLPRTSGAGSTGGVGLLIPPASSGAPPLSAGPRC</sequence>
<accession>A0A7W5JSY1</accession>
<dbReference type="Proteomes" id="UP000565572">
    <property type="component" value="Unassembled WGS sequence"/>
</dbReference>
<dbReference type="EMBL" id="JACHZG010000001">
    <property type="protein sequence ID" value="MBB3325678.1"/>
    <property type="molecule type" value="Genomic_DNA"/>
</dbReference>
<feature type="compositionally biased region" description="Low complexity" evidence="1">
    <location>
        <begin position="26"/>
        <end position="41"/>
    </location>
</feature>
<dbReference type="AlphaFoldDB" id="A0A7W5JSY1"/>
<gene>
    <name evidence="2" type="ORF">FHX39_000622</name>
</gene>
<name>A0A7W5JSY1_9ACTN</name>
<keyword evidence="3" id="KW-1185">Reference proteome</keyword>